<gene>
    <name evidence="6" type="ORF">GCM10010422_31130</name>
</gene>
<organism evidence="6 7">
    <name type="scientific">Streptomyces graminearus</name>
    <dbReference type="NCBI Taxonomy" id="284030"/>
    <lineage>
        <taxon>Bacteria</taxon>
        <taxon>Bacillati</taxon>
        <taxon>Actinomycetota</taxon>
        <taxon>Actinomycetes</taxon>
        <taxon>Kitasatosporales</taxon>
        <taxon>Streptomycetaceae</taxon>
        <taxon>Streptomyces</taxon>
    </lineage>
</organism>
<accession>A0ABP5YMA6</accession>
<evidence type="ECO:0000256" key="1">
    <source>
        <dbReference type="ARBA" id="ARBA00004141"/>
    </source>
</evidence>
<keyword evidence="2 5" id="KW-0812">Transmembrane</keyword>
<evidence type="ECO:0000313" key="7">
    <source>
        <dbReference type="Proteomes" id="UP001501721"/>
    </source>
</evidence>
<feature type="transmembrane region" description="Helical" evidence="5">
    <location>
        <begin position="339"/>
        <end position="357"/>
    </location>
</feature>
<sequence length="376" mass="38963">MSGRPNGSQGVTVLPALSAPLRPVGVFSRPRARARGARFGTLPSIGRMSGLRTWWAGRSPAAGAAVMATGIVSTGLHLIGAEALSLAALALAGAAWVLLGIGFVRRLVLDRGRWAAEARSPAALTAAAATAVLASRLATLGRPPLAEALLALAAVLWAVLLPIVVRHWRSRMPGAVFLCCVATQGLVVSAAAPAAAERRAWLAHTALVLFWLGLALYAFALPRFDARQVLEGPGDHWIAGGALAISALAGAGLLAAGDTGGLYLWNDDDRDALRTTTVLLLALCLAACVVLLVAEAVRPRLRYDQRRWATIFPLGMTAAAALSVGTAVGVPWLRGPGRVLVWVAVAGWLWVAIGTVTDAVRTARAGSGGVRSRAPR</sequence>
<dbReference type="CDD" id="cd09319">
    <property type="entry name" value="TDT_like_1"/>
    <property type="match status" value="1"/>
</dbReference>
<comment type="caution">
    <text evidence="6">The sequence shown here is derived from an EMBL/GenBank/DDBJ whole genome shotgun (WGS) entry which is preliminary data.</text>
</comment>
<dbReference type="Proteomes" id="UP001501721">
    <property type="component" value="Unassembled WGS sequence"/>
</dbReference>
<feature type="transmembrane region" description="Helical" evidence="5">
    <location>
        <begin position="277"/>
        <end position="297"/>
    </location>
</feature>
<evidence type="ECO:0000256" key="2">
    <source>
        <dbReference type="ARBA" id="ARBA00022692"/>
    </source>
</evidence>
<comment type="subcellular location">
    <subcellularLocation>
        <location evidence="1">Membrane</location>
        <topology evidence="1">Multi-pass membrane protein</topology>
    </subcellularLocation>
</comment>
<proteinExistence type="predicted"/>
<name>A0ABP5YMA6_9ACTN</name>
<feature type="transmembrane region" description="Helical" evidence="5">
    <location>
        <begin position="201"/>
        <end position="224"/>
    </location>
</feature>
<keyword evidence="3 5" id="KW-1133">Transmembrane helix</keyword>
<keyword evidence="7" id="KW-1185">Reference proteome</keyword>
<feature type="transmembrane region" description="Helical" evidence="5">
    <location>
        <begin position="176"/>
        <end position="195"/>
    </location>
</feature>
<feature type="transmembrane region" description="Helical" evidence="5">
    <location>
        <begin position="309"/>
        <end position="333"/>
    </location>
</feature>
<feature type="transmembrane region" description="Helical" evidence="5">
    <location>
        <begin position="236"/>
        <end position="257"/>
    </location>
</feature>
<evidence type="ECO:0000256" key="4">
    <source>
        <dbReference type="ARBA" id="ARBA00023136"/>
    </source>
</evidence>
<dbReference type="InterPro" id="IPR004695">
    <property type="entry name" value="SLAC1/Mae1/Ssu1/TehA"/>
</dbReference>
<dbReference type="EMBL" id="BAAATL010000013">
    <property type="protein sequence ID" value="GAA2483762.1"/>
    <property type="molecule type" value="Genomic_DNA"/>
</dbReference>
<dbReference type="InterPro" id="IPR038665">
    <property type="entry name" value="Voltage-dep_anion_channel_sf"/>
</dbReference>
<dbReference type="Gene3D" id="1.50.10.150">
    <property type="entry name" value="Voltage-dependent anion channel"/>
    <property type="match status" value="1"/>
</dbReference>
<evidence type="ECO:0000256" key="5">
    <source>
        <dbReference type="SAM" id="Phobius"/>
    </source>
</evidence>
<evidence type="ECO:0000256" key="3">
    <source>
        <dbReference type="ARBA" id="ARBA00022989"/>
    </source>
</evidence>
<protein>
    <submittedName>
        <fullName evidence="6">Tellurite resistance/C4-dicarboxylate transporter family protein</fullName>
    </submittedName>
</protein>
<evidence type="ECO:0000313" key="6">
    <source>
        <dbReference type="EMBL" id="GAA2483762.1"/>
    </source>
</evidence>
<feature type="transmembrane region" description="Helical" evidence="5">
    <location>
        <begin position="61"/>
        <end position="80"/>
    </location>
</feature>
<dbReference type="Pfam" id="PF03595">
    <property type="entry name" value="SLAC1"/>
    <property type="match status" value="1"/>
</dbReference>
<feature type="transmembrane region" description="Helical" evidence="5">
    <location>
        <begin position="145"/>
        <end position="164"/>
    </location>
</feature>
<keyword evidence="4 5" id="KW-0472">Membrane</keyword>
<reference evidence="7" key="1">
    <citation type="journal article" date="2019" name="Int. J. Syst. Evol. Microbiol.">
        <title>The Global Catalogue of Microorganisms (GCM) 10K type strain sequencing project: providing services to taxonomists for standard genome sequencing and annotation.</title>
        <authorList>
            <consortium name="The Broad Institute Genomics Platform"/>
            <consortium name="The Broad Institute Genome Sequencing Center for Infectious Disease"/>
            <person name="Wu L."/>
            <person name="Ma J."/>
        </authorList>
    </citation>
    <scope>NUCLEOTIDE SEQUENCE [LARGE SCALE GENOMIC DNA]</scope>
    <source>
        <strain evidence="7">JCM 6923</strain>
    </source>
</reference>
<feature type="transmembrane region" description="Helical" evidence="5">
    <location>
        <begin position="86"/>
        <end position="108"/>
    </location>
</feature>
<feature type="transmembrane region" description="Helical" evidence="5">
    <location>
        <begin position="120"/>
        <end position="139"/>
    </location>
</feature>